<dbReference type="Proteomes" id="UP000249304">
    <property type="component" value="Unassembled WGS sequence"/>
</dbReference>
<dbReference type="GO" id="GO:0016020">
    <property type="term" value="C:membrane"/>
    <property type="evidence" value="ECO:0007669"/>
    <property type="project" value="InterPro"/>
</dbReference>
<dbReference type="InterPro" id="IPR040690">
    <property type="entry name" value="FtsX_ECD"/>
</dbReference>
<comment type="caution">
    <text evidence="3">The sequence shown here is derived from an EMBL/GenBank/DDBJ whole genome shotgun (WGS) entry which is preliminary data.</text>
</comment>
<feature type="domain" description="FtsX extracellular" evidence="2">
    <location>
        <begin position="199"/>
        <end position="316"/>
    </location>
</feature>
<gene>
    <name evidence="3" type="ORF">C1J01_32410</name>
</gene>
<organism evidence="3 4">
    <name type="scientific">Nonomuraea aridisoli</name>
    <dbReference type="NCBI Taxonomy" id="2070368"/>
    <lineage>
        <taxon>Bacteria</taxon>
        <taxon>Bacillati</taxon>
        <taxon>Actinomycetota</taxon>
        <taxon>Actinomycetes</taxon>
        <taxon>Streptosporangiales</taxon>
        <taxon>Streptosporangiaceae</taxon>
        <taxon>Nonomuraea</taxon>
    </lineage>
</organism>
<feature type="domain" description="FtsX extracellular" evidence="2">
    <location>
        <begin position="80"/>
        <end position="182"/>
    </location>
</feature>
<dbReference type="EMBL" id="POUD01000181">
    <property type="protein sequence ID" value="PZG12610.1"/>
    <property type="molecule type" value="Genomic_DNA"/>
</dbReference>
<dbReference type="Pfam" id="PF18075">
    <property type="entry name" value="FtsX_ECD"/>
    <property type="match status" value="2"/>
</dbReference>
<dbReference type="PANTHER" id="PTHR47755">
    <property type="entry name" value="CELL DIVISION PROTEIN FTSX"/>
    <property type="match status" value="1"/>
</dbReference>
<dbReference type="AlphaFoldDB" id="A0A2W2EGA9"/>
<feature type="transmembrane region" description="Helical" evidence="1">
    <location>
        <begin position="42"/>
        <end position="62"/>
    </location>
</feature>
<dbReference type="PANTHER" id="PTHR47755:SF1">
    <property type="entry name" value="CELL DIVISION PROTEIN FTSX"/>
    <property type="match status" value="1"/>
</dbReference>
<dbReference type="RefSeq" id="WP_146615802.1">
    <property type="nucleotide sequence ID" value="NZ_POUD01000181.1"/>
</dbReference>
<dbReference type="Gene3D" id="3.30.70.3040">
    <property type="match status" value="2"/>
</dbReference>
<keyword evidence="1" id="KW-0812">Transmembrane</keyword>
<reference evidence="3 4" key="1">
    <citation type="submission" date="2018-01" db="EMBL/GenBank/DDBJ databases">
        <title>Draft genome sequence of Nonomuraea sp. KC333.</title>
        <authorList>
            <person name="Sahin N."/>
            <person name="Saygin H."/>
            <person name="Ay H."/>
        </authorList>
    </citation>
    <scope>NUCLEOTIDE SEQUENCE [LARGE SCALE GENOMIC DNA]</scope>
    <source>
        <strain evidence="3 4">KC333</strain>
    </source>
</reference>
<proteinExistence type="predicted"/>
<evidence type="ECO:0000256" key="1">
    <source>
        <dbReference type="SAM" id="Phobius"/>
    </source>
</evidence>
<dbReference type="GO" id="GO:0051301">
    <property type="term" value="P:cell division"/>
    <property type="evidence" value="ECO:0007669"/>
    <property type="project" value="InterPro"/>
</dbReference>
<dbReference type="InterPro" id="IPR004513">
    <property type="entry name" value="FtsX"/>
</dbReference>
<name>A0A2W2EGA9_9ACTN</name>
<evidence type="ECO:0000313" key="4">
    <source>
        <dbReference type="Proteomes" id="UP000249304"/>
    </source>
</evidence>
<keyword evidence="4" id="KW-1185">Reference proteome</keyword>
<protein>
    <recommendedName>
        <fullName evidence="2">FtsX extracellular domain-containing protein</fullName>
    </recommendedName>
</protein>
<accession>A0A2W2EGA9</accession>
<keyword evidence="1" id="KW-0472">Membrane</keyword>
<evidence type="ECO:0000313" key="3">
    <source>
        <dbReference type="EMBL" id="PZG12610.1"/>
    </source>
</evidence>
<evidence type="ECO:0000259" key="2">
    <source>
        <dbReference type="Pfam" id="PF18075"/>
    </source>
</evidence>
<keyword evidence="1" id="KW-1133">Transmembrane helix</keyword>
<sequence length="345" mass="37546">MSSPVEDRLREALAEAGASLDESALRPLRAPERRRFQVDFRLLAAAGVVVVAGATVAVGLGGPGNEDRAVVASPPSPPTEMAVFLCTPASPGPSCQGRAITPSQTKALEIRLKGLPQVETVAFIDQATAYEGFRKTFAHNRKLLDEVKIADLPPSFRLKTRPGADPVQLDKSLRGVAGIQNIADLGAAAKWEPSSTADISVFLCNKDSAVPECGAEHETRDNGDQWITKEGKETTMAQRKAIRAKIDEMPEVKSYVFEDRKTVYENFRSEYADNERLLAATKVADMPEVFRIELKEESAEGDVVKELRRQPGVGRVVYSPCLFDLALAGRFGVFLEDDKVCTGDK</sequence>
<dbReference type="OrthoDB" id="9812531at2"/>